<keyword evidence="2" id="KW-0808">Transferase</keyword>
<keyword evidence="2" id="KW-0489">Methyltransferase</keyword>
<evidence type="ECO:0000259" key="1">
    <source>
        <dbReference type="Pfam" id="PF08242"/>
    </source>
</evidence>
<accession>A0ABW1QXG2</accession>
<feature type="domain" description="Methyltransferase type 12" evidence="1">
    <location>
        <begin position="47"/>
        <end position="152"/>
    </location>
</feature>
<gene>
    <name evidence="2" type="ORF">ACFPWU_11275</name>
</gene>
<reference evidence="3" key="1">
    <citation type="journal article" date="2019" name="Int. J. Syst. Evol. Microbiol.">
        <title>The Global Catalogue of Microorganisms (GCM) 10K type strain sequencing project: providing services to taxonomists for standard genome sequencing and annotation.</title>
        <authorList>
            <consortium name="The Broad Institute Genomics Platform"/>
            <consortium name="The Broad Institute Genome Sequencing Center for Infectious Disease"/>
            <person name="Wu L."/>
            <person name="Ma J."/>
        </authorList>
    </citation>
    <scope>NUCLEOTIDE SEQUENCE [LARGE SCALE GENOMIC DNA]</scope>
    <source>
        <strain evidence="3">DFY28</strain>
    </source>
</reference>
<sequence length="221" mass="23477">MSETTTPDFFERDAWEERYAGDGQTWSGKVNPQLAAEVSTLTPGTALDMGCGEGADVIWLATQGWQATGADFSAAGLARAARAAEGAGVAERCDWLETDARTFDASTLGTGPLGDGGRTWDLVTSHFLHPAAGGMSHVLPRLAAAVAPGGHLLVVGHAPIESFIAQMDEEKRAAMFFAADLVEFLPEGFEVVTLDQRPRTVVREGAEMQLEDSTLLARRTA</sequence>
<dbReference type="EC" id="2.1.1.222" evidence="2"/>
<dbReference type="GO" id="GO:0102208">
    <property type="term" value="F:2-polyprenyl-6-hydroxyphenol methylase activity"/>
    <property type="evidence" value="ECO:0007669"/>
    <property type="project" value="UniProtKB-EC"/>
</dbReference>
<dbReference type="CDD" id="cd02440">
    <property type="entry name" value="AdoMet_MTases"/>
    <property type="match status" value="1"/>
</dbReference>
<dbReference type="EMBL" id="JBHSQI010000005">
    <property type="protein sequence ID" value="MFC6154237.1"/>
    <property type="molecule type" value="Genomic_DNA"/>
</dbReference>
<keyword evidence="3" id="KW-1185">Reference proteome</keyword>
<dbReference type="InterPro" id="IPR029063">
    <property type="entry name" value="SAM-dependent_MTases_sf"/>
</dbReference>
<dbReference type="RefSeq" id="WP_128221579.1">
    <property type="nucleotide sequence ID" value="NZ_CP034929.1"/>
</dbReference>
<dbReference type="EC" id="2.1.1.64" evidence="2"/>
<proteinExistence type="predicted"/>
<dbReference type="GO" id="GO:0032259">
    <property type="term" value="P:methylation"/>
    <property type="evidence" value="ECO:0007669"/>
    <property type="project" value="UniProtKB-KW"/>
</dbReference>
<evidence type="ECO:0000313" key="3">
    <source>
        <dbReference type="Proteomes" id="UP001596098"/>
    </source>
</evidence>
<dbReference type="GO" id="GO:0061542">
    <property type="term" value="F:3-demethylubiquinol 3-O-methyltransferase activity"/>
    <property type="evidence" value="ECO:0007669"/>
    <property type="project" value="UniProtKB-EC"/>
</dbReference>
<dbReference type="Proteomes" id="UP001596098">
    <property type="component" value="Unassembled WGS sequence"/>
</dbReference>
<dbReference type="InterPro" id="IPR013217">
    <property type="entry name" value="Methyltransf_12"/>
</dbReference>
<protein>
    <submittedName>
        <fullName evidence="2">Class I SAM-dependent methyltransferase</fullName>
        <ecNumber evidence="2">2.1.1.222</ecNumber>
        <ecNumber evidence="2">2.1.1.64</ecNumber>
    </submittedName>
</protein>
<dbReference type="Pfam" id="PF08242">
    <property type="entry name" value="Methyltransf_12"/>
    <property type="match status" value="1"/>
</dbReference>
<dbReference type="SUPFAM" id="SSF53335">
    <property type="entry name" value="S-adenosyl-L-methionine-dependent methyltransferases"/>
    <property type="match status" value="1"/>
</dbReference>
<evidence type="ECO:0000313" key="2">
    <source>
        <dbReference type="EMBL" id="MFC6154237.1"/>
    </source>
</evidence>
<organism evidence="2 3">
    <name type="scientific">Nocardioides yefusunii</name>
    <dbReference type="NCBI Taxonomy" id="2500546"/>
    <lineage>
        <taxon>Bacteria</taxon>
        <taxon>Bacillati</taxon>
        <taxon>Actinomycetota</taxon>
        <taxon>Actinomycetes</taxon>
        <taxon>Propionibacteriales</taxon>
        <taxon>Nocardioidaceae</taxon>
        <taxon>Nocardioides</taxon>
    </lineage>
</organism>
<dbReference type="Gene3D" id="3.40.50.150">
    <property type="entry name" value="Vaccinia Virus protein VP39"/>
    <property type="match status" value="1"/>
</dbReference>
<comment type="caution">
    <text evidence="2">The sequence shown here is derived from an EMBL/GenBank/DDBJ whole genome shotgun (WGS) entry which is preliminary data.</text>
</comment>
<name>A0ABW1QXG2_9ACTN</name>